<dbReference type="RefSeq" id="WP_205105142.1">
    <property type="nucleotide sequence ID" value="NZ_JACJJC010000275.1"/>
</dbReference>
<feature type="non-terminal residue" evidence="1">
    <location>
        <position position="1"/>
    </location>
</feature>
<evidence type="ECO:0000313" key="1">
    <source>
        <dbReference type="EMBL" id="MBM6705273.1"/>
    </source>
</evidence>
<comment type="caution">
    <text evidence="1">The sequence shown here is derived from an EMBL/GenBank/DDBJ whole genome shotgun (WGS) entry which is preliminary data.</text>
</comment>
<feature type="non-terminal residue" evidence="1">
    <location>
        <position position="156"/>
    </location>
</feature>
<sequence length="156" mass="16635">STNARTPEETVVRSYDGPSLVIRQSVRLRNEINGNDARSVVSDAAVESGSNAENALLSSANASGEIHEARVALRPTEADLGAVGSADRSAFLENVNVPRVFSNLPAVVRFDPLALIDSLGNPSLDPNRFSFNLALNGELVATTERRIDARFGDCRG</sequence>
<evidence type="ECO:0008006" key="3">
    <source>
        <dbReference type="Google" id="ProtNLM"/>
    </source>
</evidence>
<keyword evidence="2" id="KW-1185">Reference proteome</keyword>
<reference evidence="1 2" key="1">
    <citation type="journal article" date="2021" name="Sci. Rep.">
        <title>The distribution of antibiotic resistance genes in chicken gut microbiota commensals.</title>
        <authorList>
            <person name="Juricova H."/>
            <person name="Matiasovicova J."/>
            <person name="Kubasova T."/>
            <person name="Cejkova D."/>
            <person name="Rychlik I."/>
        </authorList>
    </citation>
    <scope>NUCLEOTIDE SEQUENCE [LARGE SCALE GENOMIC DNA]</scope>
    <source>
        <strain evidence="1 2">An829</strain>
    </source>
</reference>
<proteinExistence type="predicted"/>
<gene>
    <name evidence="1" type="ORF">H6A60_12445</name>
</gene>
<dbReference type="Proteomes" id="UP000715095">
    <property type="component" value="Unassembled WGS sequence"/>
</dbReference>
<protein>
    <recommendedName>
        <fullName evidence="3">TonB-dependent receptor</fullName>
    </recommendedName>
</protein>
<accession>A0ABS2DVC9</accession>
<evidence type="ECO:0000313" key="2">
    <source>
        <dbReference type="Proteomes" id="UP000715095"/>
    </source>
</evidence>
<organism evidence="1 2">
    <name type="scientific">Sutterella massiliensis</name>
    <dbReference type="NCBI Taxonomy" id="1816689"/>
    <lineage>
        <taxon>Bacteria</taxon>
        <taxon>Pseudomonadati</taxon>
        <taxon>Pseudomonadota</taxon>
        <taxon>Betaproteobacteria</taxon>
        <taxon>Burkholderiales</taxon>
        <taxon>Sutterellaceae</taxon>
        <taxon>Sutterella</taxon>
    </lineage>
</organism>
<dbReference type="EMBL" id="JACJJC010000275">
    <property type="protein sequence ID" value="MBM6705273.1"/>
    <property type="molecule type" value="Genomic_DNA"/>
</dbReference>
<name>A0ABS2DVC9_9BURK</name>